<sequence length="134" mass="13940">MPSAFVAPCAFVALIACSPDAAAGAKAPAGRAALLLAGVTDCATAGADMASAAASTHDAHDAKNIPLERNVDLNTERGADTSEVRGERDKPGDKNGGNCDRRETKREPRRLRDKEIGNVVEGQRNMPEILSPCG</sequence>
<keyword evidence="2" id="KW-0732">Signal</keyword>
<name>A0ABW9AKC0_9BURK</name>
<keyword evidence="4" id="KW-1185">Reference proteome</keyword>
<accession>A0ABW9AKC0</accession>
<dbReference type="Proteomes" id="UP001629230">
    <property type="component" value="Unassembled WGS sequence"/>
</dbReference>
<proteinExistence type="predicted"/>
<gene>
    <name evidence="3" type="ORF">PQR57_05225</name>
</gene>
<evidence type="ECO:0000256" key="2">
    <source>
        <dbReference type="SAM" id="SignalP"/>
    </source>
</evidence>
<evidence type="ECO:0000313" key="3">
    <source>
        <dbReference type="EMBL" id="MFM0000413.1"/>
    </source>
</evidence>
<organism evidence="3 4">
    <name type="scientific">Paraburkholderia dipogonis</name>
    <dbReference type="NCBI Taxonomy" id="1211383"/>
    <lineage>
        <taxon>Bacteria</taxon>
        <taxon>Pseudomonadati</taxon>
        <taxon>Pseudomonadota</taxon>
        <taxon>Betaproteobacteria</taxon>
        <taxon>Burkholderiales</taxon>
        <taxon>Burkholderiaceae</taxon>
        <taxon>Paraburkholderia</taxon>
    </lineage>
</organism>
<feature type="region of interest" description="Disordered" evidence="1">
    <location>
        <begin position="48"/>
        <end position="134"/>
    </location>
</feature>
<feature type="compositionally biased region" description="Basic and acidic residues" evidence="1">
    <location>
        <begin position="69"/>
        <end position="116"/>
    </location>
</feature>
<evidence type="ECO:0008006" key="5">
    <source>
        <dbReference type="Google" id="ProtNLM"/>
    </source>
</evidence>
<dbReference type="EMBL" id="JAQQEZ010000003">
    <property type="protein sequence ID" value="MFM0000413.1"/>
    <property type="molecule type" value="Genomic_DNA"/>
</dbReference>
<evidence type="ECO:0000313" key="4">
    <source>
        <dbReference type="Proteomes" id="UP001629230"/>
    </source>
</evidence>
<comment type="caution">
    <text evidence="3">The sequence shown here is derived from an EMBL/GenBank/DDBJ whole genome shotgun (WGS) entry which is preliminary data.</text>
</comment>
<feature type="chain" id="PRO_5045577967" description="Lipoprotein" evidence="2">
    <location>
        <begin position="22"/>
        <end position="134"/>
    </location>
</feature>
<evidence type="ECO:0000256" key="1">
    <source>
        <dbReference type="SAM" id="MobiDB-lite"/>
    </source>
</evidence>
<dbReference type="RefSeq" id="WP_408176195.1">
    <property type="nucleotide sequence ID" value="NZ_JAQQEZ010000003.1"/>
</dbReference>
<reference evidence="3 4" key="1">
    <citation type="journal article" date="2024" name="Chem. Sci.">
        <title>Discovery of megapolipeptins by genome mining of a Burkholderiales bacteria collection.</title>
        <authorList>
            <person name="Paulo B.S."/>
            <person name="Recchia M.J.J."/>
            <person name="Lee S."/>
            <person name="Fergusson C.H."/>
            <person name="Romanowski S.B."/>
            <person name="Hernandez A."/>
            <person name="Krull N."/>
            <person name="Liu D.Y."/>
            <person name="Cavanagh H."/>
            <person name="Bos A."/>
            <person name="Gray C.A."/>
            <person name="Murphy B.T."/>
            <person name="Linington R.G."/>
            <person name="Eustaquio A.S."/>
        </authorList>
    </citation>
    <scope>NUCLEOTIDE SEQUENCE [LARGE SCALE GENOMIC DNA]</scope>
    <source>
        <strain evidence="3 4">RL17-350-BIC-A</strain>
    </source>
</reference>
<protein>
    <recommendedName>
        <fullName evidence="5">Lipoprotein</fullName>
    </recommendedName>
</protein>
<feature type="signal peptide" evidence="2">
    <location>
        <begin position="1"/>
        <end position="21"/>
    </location>
</feature>